<dbReference type="AlphaFoldDB" id="A0A5B8VHP9"/>
<dbReference type="KEGG" id="agi:FSB73_01545"/>
<organism evidence="2 3">
    <name type="scientific">Arachidicoccus ginsenosidivorans</name>
    <dbReference type="NCBI Taxonomy" id="496057"/>
    <lineage>
        <taxon>Bacteria</taxon>
        <taxon>Pseudomonadati</taxon>
        <taxon>Bacteroidota</taxon>
        <taxon>Chitinophagia</taxon>
        <taxon>Chitinophagales</taxon>
        <taxon>Chitinophagaceae</taxon>
        <taxon>Arachidicoccus</taxon>
    </lineage>
</organism>
<dbReference type="RefSeq" id="WP_146779844.1">
    <property type="nucleotide sequence ID" value="NZ_CP042434.1"/>
</dbReference>
<evidence type="ECO:0000256" key="1">
    <source>
        <dbReference type="SAM" id="MobiDB-lite"/>
    </source>
</evidence>
<dbReference type="OrthoDB" id="9845768at2"/>
<evidence type="ECO:0000313" key="2">
    <source>
        <dbReference type="EMBL" id="QEC70581.1"/>
    </source>
</evidence>
<name>A0A5B8VHP9_9BACT</name>
<reference evidence="2 3" key="1">
    <citation type="journal article" date="2017" name="Int. J. Syst. Evol. Microbiol.">
        <title>Arachidicoccus ginsenosidivorans sp. nov., with ginsenoside-converting activity isolated from ginseng cultivating soil.</title>
        <authorList>
            <person name="Siddiqi M.Z."/>
            <person name="Aslam Z."/>
            <person name="Im W.T."/>
        </authorList>
    </citation>
    <scope>NUCLEOTIDE SEQUENCE [LARGE SCALE GENOMIC DNA]</scope>
    <source>
        <strain evidence="2 3">Gsoil 809</strain>
    </source>
</reference>
<feature type="region of interest" description="Disordered" evidence="1">
    <location>
        <begin position="1"/>
        <end position="27"/>
    </location>
</feature>
<sequence>MYRKIRQALKEQEHHPPQRLQGEPTCNPGDEVLLFSKKGTYLVTEVTDSTFSVTCQRWLNSKNQKDRKEEHLWSDLKEVIA</sequence>
<evidence type="ECO:0000313" key="3">
    <source>
        <dbReference type="Proteomes" id="UP000321291"/>
    </source>
</evidence>
<dbReference type="Proteomes" id="UP000321291">
    <property type="component" value="Chromosome"/>
</dbReference>
<keyword evidence="3" id="KW-1185">Reference proteome</keyword>
<dbReference type="EMBL" id="CP042434">
    <property type="protein sequence ID" value="QEC70581.1"/>
    <property type="molecule type" value="Genomic_DNA"/>
</dbReference>
<gene>
    <name evidence="2" type="ORF">FSB73_01545</name>
</gene>
<accession>A0A5B8VHP9</accession>
<proteinExistence type="predicted"/>
<protein>
    <submittedName>
        <fullName evidence="2">Uncharacterized protein</fullName>
    </submittedName>
</protein>